<dbReference type="AlphaFoldDB" id="A0AAV0ZQS0"/>
<proteinExistence type="predicted"/>
<sequence length="112" mass="12020">MSEDPPGKPSLLCTDDSVGARIMMFVLTKDTSSTRSATTSYSASCTTGFTMYSSTTDSTIETGVCTFSVGTCTFSIGVCTSVGACIYYTVDTLRPRRRGARNCTFYSVICFL</sequence>
<reference evidence="1 2" key="1">
    <citation type="submission" date="2023-01" db="EMBL/GenBank/DDBJ databases">
        <authorList>
            <person name="Kreplak J."/>
        </authorList>
    </citation>
    <scope>NUCLEOTIDE SEQUENCE [LARGE SCALE GENOMIC DNA]</scope>
</reference>
<evidence type="ECO:0000313" key="2">
    <source>
        <dbReference type="Proteomes" id="UP001157006"/>
    </source>
</evidence>
<evidence type="ECO:0000313" key="1">
    <source>
        <dbReference type="EMBL" id="CAI8600584.1"/>
    </source>
</evidence>
<gene>
    <name evidence="1" type="ORF">VFH_II230400</name>
</gene>
<dbReference type="EMBL" id="OX451737">
    <property type="protein sequence ID" value="CAI8600584.1"/>
    <property type="molecule type" value="Genomic_DNA"/>
</dbReference>
<keyword evidence="2" id="KW-1185">Reference proteome</keyword>
<protein>
    <submittedName>
        <fullName evidence="1">Uncharacterized protein</fullName>
    </submittedName>
</protein>
<dbReference type="Proteomes" id="UP001157006">
    <property type="component" value="Chromosome 2"/>
</dbReference>
<name>A0AAV0ZQS0_VICFA</name>
<organism evidence="1 2">
    <name type="scientific">Vicia faba</name>
    <name type="common">Broad bean</name>
    <name type="synonym">Faba vulgaris</name>
    <dbReference type="NCBI Taxonomy" id="3906"/>
    <lineage>
        <taxon>Eukaryota</taxon>
        <taxon>Viridiplantae</taxon>
        <taxon>Streptophyta</taxon>
        <taxon>Embryophyta</taxon>
        <taxon>Tracheophyta</taxon>
        <taxon>Spermatophyta</taxon>
        <taxon>Magnoliopsida</taxon>
        <taxon>eudicotyledons</taxon>
        <taxon>Gunneridae</taxon>
        <taxon>Pentapetalae</taxon>
        <taxon>rosids</taxon>
        <taxon>fabids</taxon>
        <taxon>Fabales</taxon>
        <taxon>Fabaceae</taxon>
        <taxon>Papilionoideae</taxon>
        <taxon>50 kb inversion clade</taxon>
        <taxon>NPAAA clade</taxon>
        <taxon>Hologalegina</taxon>
        <taxon>IRL clade</taxon>
        <taxon>Fabeae</taxon>
        <taxon>Vicia</taxon>
    </lineage>
</organism>
<accession>A0AAV0ZQS0</accession>